<evidence type="ECO:0000313" key="4">
    <source>
        <dbReference type="Proteomes" id="UP000253606"/>
    </source>
</evidence>
<organism evidence="3 4">
    <name type="scientific">Acidisarcina polymorpha</name>
    <dbReference type="NCBI Taxonomy" id="2211140"/>
    <lineage>
        <taxon>Bacteria</taxon>
        <taxon>Pseudomonadati</taxon>
        <taxon>Acidobacteriota</taxon>
        <taxon>Terriglobia</taxon>
        <taxon>Terriglobales</taxon>
        <taxon>Acidobacteriaceae</taxon>
        <taxon>Acidisarcina</taxon>
    </lineage>
</organism>
<dbReference type="Pfam" id="PF07731">
    <property type="entry name" value="Cu-oxidase_2"/>
    <property type="match status" value="1"/>
</dbReference>
<dbReference type="InterPro" id="IPR011706">
    <property type="entry name" value="Cu-oxidase_C"/>
</dbReference>
<evidence type="ECO:0000256" key="1">
    <source>
        <dbReference type="ARBA" id="ARBA00022723"/>
    </source>
</evidence>
<dbReference type="GO" id="GO:0016491">
    <property type="term" value="F:oxidoreductase activity"/>
    <property type="evidence" value="ECO:0007669"/>
    <property type="project" value="InterPro"/>
</dbReference>
<dbReference type="KEGG" id="abas:ACPOL_3011"/>
<dbReference type="AlphaFoldDB" id="A0A2Z5FZG7"/>
<sequence length="70" mass="8054">MHIHGVHFQVISNGQDVAEAELGWKDTITIDCHRPRELIVPFRGLNGRYVFHCHNLEHEDMGMIATFEAI</sequence>
<reference evidence="3 4" key="1">
    <citation type="journal article" date="2018" name="Front. Microbiol.">
        <title>Hydrolytic Capabilities as a Key to Environmental Success: Chitinolytic and Cellulolytic Acidobacteria From Acidic Sub-arctic Soils and Boreal Peatlands.</title>
        <authorList>
            <person name="Belova S.E."/>
            <person name="Ravin N.V."/>
            <person name="Pankratov T.A."/>
            <person name="Rakitin A.L."/>
            <person name="Ivanova A.A."/>
            <person name="Beletsky A.V."/>
            <person name="Mardanov A.V."/>
            <person name="Sinninghe Damste J.S."/>
            <person name="Dedysh S.N."/>
        </authorList>
    </citation>
    <scope>NUCLEOTIDE SEQUENCE [LARGE SCALE GENOMIC DNA]</scope>
    <source>
        <strain evidence="3 4">SBC82</strain>
    </source>
</reference>
<keyword evidence="1" id="KW-0479">Metal-binding</keyword>
<name>A0A2Z5FZG7_9BACT</name>
<dbReference type="InterPro" id="IPR002355">
    <property type="entry name" value="Cu_oxidase_Cu_BS"/>
</dbReference>
<dbReference type="RefSeq" id="WP_161557352.1">
    <property type="nucleotide sequence ID" value="NZ_CP030840.1"/>
</dbReference>
<evidence type="ECO:0000313" key="3">
    <source>
        <dbReference type="EMBL" id="AXC12313.1"/>
    </source>
</evidence>
<feature type="domain" description="Plastocyanin-like" evidence="2">
    <location>
        <begin position="1"/>
        <end position="67"/>
    </location>
</feature>
<evidence type="ECO:0000259" key="2">
    <source>
        <dbReference type="Pfam" id="PF07731"/>
    </source>
</evidence>
<dbReference type="PROSITE" id="PS00079">
    <property type="entry name" value="MULTICOPPER_OXIDASE1"/>
    <property type="match status" value="1"/>
</dbReference>
<dbReference type="GO" id="GO:0005507">
    <property type="term" value="F:copper ion binding"/>
    <property type="evidence" value="ECO:0007669"/>
    <property type="project" value="InterPro"/>
</dbReference>
<gene>
    <name evidence="3" type="ORF">ACPOL_3011</name>
</gene>
<dbReference type="InterPro" id="IPR033138">
    <property type="entry name" value="Cu_oxidase_CS"/>
</dbReference>
<dbReference type="EMBL" id="CP030840">
    <property type="protein sequence ID" value="AXC12313.1"/>
    <property type="molecule type" value="Genomic_DNA"/>
</dbReference>
<dbReference type="SUPFAM" id="SSF49503">
    <property type="entry name" value="Cupredoxins"/>
    <property type="match status" value="1"/>
</dbReference>
<protein>
    <submittedName>
        <fullName evidence="3">Multicopper oxidase</fullName>
    </submittedName>
</protein>
<accession>A0A2Z5FZG7</accession>
<dbReference type="Gene3D" id="2.60.40.420">
    <property type="entry name" value="Cupredoxins - blue copper proteins"/>
    <property type="match status" value="1"/>
</dbReference>
<dbReference type="PROSITE" id="PS00080">
    <property type="entry name" value="MULTICOPPER_OXIDASE2"/>
    <property type="match status" value="1"/>
</dbReference>
<keyword evidence="4" id="KW-1185">Reference proteome</keyword>
<dbReference type="InterPro" id="IPR008972">
    <property type="entry name" value="Cupredoxin"/>
</dbReference>
<proteinExistence type="predicted"/>
<dbReference type="Proteomes" id="UP000253606">
    <property type="component" value="Chromosome"/>
</dbReference>